<dbReference type="EMBL" id="JALXKZ020000029">
    <property type="protein sequence ID" value="MCV7629635.1"/>
    <property type="molecule type" value="Genomic_DNA"/>
</dbReference>
<keyword evidence="1" id="KW-0812">Transmembrane</keyword>
<gene>
    <name evidence="3" type="ORF">CYJ95_07385</name>
    <name evidence="2" type="ORF">M3A82_009865</name>
</gene>
<reference evidence="2" key="2">
    <citation type="submission" date="2023-06" db="EMBL/GenBank/DDBJ databases">
        <title>lsaBGC provides a comprehensive framework for evolutionary analysis of biosynthetic gene clusters within focal taxa.</title>
        <authorList>
            <person name="Salamzade R."/>
            <person name="Sandstrom S."/>
            <person name="Kalan L.R."/>
        </authorList>
    </citation>
    <scope>NUCLEOTIDE SEQUENCE</scope>
    <source>
        <strain evidence="2">P3-SID899</strain>
    </source>
</reference>
<keyword evidence="1" id="KW-0472">Membrane</keyword>
<accession>A0AAP3EV09</accession>
<comment type="caution">
    <text evidence="2">The sequence shown here is derived from an EMBL/GenBank/DDBJ whole genome shotgun (WGS) entry which is preliminary data.</text>
</comment>
<evidence type="ECO:0000313" key="5">
    <source>
        <dbReference type="Proteomes" id="UP001205867"/>
    </source>
</evidence>
<dbReference type="AlphaFoldDB" id="A0AAP3EV09"/>
<dbReference type="Proteomes" id="UP000234847">
    <property type="component" value="Unassembled WGS sequence"/>
</dbReference>
<organism evidence="2 5">
    <name type="scientific">Micrococcus luteus</name>
    <name type="common">Micrococcus lysodeikticus</name>
    <dbReference type="NCBI Taxonomy" id="1270"/>
    <lineage>
        <taxon>Bacteria</taxon>
        <taxon>Bacillati</taxon>
        <taxon>Actinomycetota</taxon>
        <taxon>Actinomycetes</taxon>
        <taxon>Micrococcales</taxon>
        <taxon>Micrococcaceae</taxon>
        <taxon>Micrococcus</taxon>
    </lineage>
</organism>
<dbReference type="EMBL" id="PKJT01000006">
    <property type="protein sequence ID" value="PKZ81680.1"/>
    <property type="molecule type" value="Genomic_DNA"/>
</dbReference>
<name>A0AAP3EV09_MICLU</name>
<evidence type="ECO:0000313" key="3">
    <source>
        <dbReference type="EMBL" id="PKZ81680.1"/>
    </source>
</evidence>
<evidence type="ECO:0000256" key="1">
    <source>
        <dbReference type="SAM" id="Phobius"/>
    </source>
</evidence>
<evidence type="ECO:0000313" key="4">
    <source>
        <dbReference type="Proteomes" id="UP000234847"/>
    </source>
</evidence>
<reference evidence="3 4" key="1">
    <citation type="submission" date="2017-12" db="EMBL/GenBank/DDBJ databases">
        <title>Phylogenetic diversity of female urinary microbiome.</title>
        <authorList>
            <person name="Thomas-White K."/>
            <person name="Wolfe A.J."/>
        </authorList>
    </citation>
    <scope>NUCLEOTIDE SEQUENCE [LARGE SCALE GENOMIC DNA]</scope>
    <source>
        <strain evidence="3 4">UMB0038</strain>
    </source>
</reference>
<keyword evidence="1" id="KW-1133">Transmembrane helix</keyword>
<dbReference type="RefSeq" id="WP_020628226.1">
    <property type="nucleotide sequence ID" value="NZ_CP082331.1"/>
</dbReference>
<dbReference type="InterPro" id="IPR007403">
    <property type="entry name" value="DUF456"/>
</dbReference>
<feature type="transmembrane region" description="Helical" evidence="1">
    <location>
        <begin position="48"/>
        <end position="71"/>
    </location>
</feature>
<protein>
    <submittedName>
        <fullName evidence="2">DUF456 domain-containing protein</fullName>
    </submittedName>
</protein>
<evidence type="ECO:0000313" key="2">
    <source>
        <dbReference type="EMBL" id="MCV7629635.1"/>
    </source>
</evidence>
<dbReference type="Proteomes" id="UP001205867">
    <property type="component" value="Unassembled WGS sequence"/>
</dbReference>
<dbReference type="Pfam" id="PF04306">
    <property type="entry name" value="DUF456"/>
    <property type="match status" value="1"/>
</dbReference>
<sequence length="165" mass="16542">MTPALISLVAVLLLLVGLVGTVYPVLPGSLLNLVTALGWAALLGSPASWTFGVIAAGLAVAGLSASAVLTGRRLRRERVTRGPILWGVAGAAVGFFVIPVVGLFLGFAVGLFASQWARTRDARTALSSSIGALTAMGVGMLVEFCCALGSLTAVGVGALVHGVTA</sequence>
<proteinExistence type="predicted"/>
<feature type="transmembrane region" description="Helical" evidence="1">
    <location>
        <begin position="133"/>
        <end position="160"/>
    </location>
</feature>
<feature type="transmembrane region" description="Helical" evidence="1">
    <location>
        <begin position="83"/>
        <end position="113"/>
    </location>
</feature>